<dbReference type="GO" id="GO:0004521">
    <property type="term" value="F:RNA endonuclease activity"/>
    <property type="evidence" value="ECO:0000318"/>
    <property type="project" value="GO_Central"/>
</dbReference>
<evidence type="ECO:0000256" key="3">
    <source>
        <dbReference type="ARBA" id="ARBA00022729"/>
    </source>
</evidence>
<keyword evidence="12" id="KW-1185">Reference proteome</keyword>
<dbReference type="PROSITE" id="PS00530">
    <property type="entry name" value="RNASE_T2_1"/>
    <property type="match status" value="1"/>
</dbReference>
<dbReference type="GO" id="GO:0003723">
    <property type="term" value="F:RNA binding"/>
    <property type="evidence" value="ECO:0007669"/>
    <property type="project" value="InterPro"/>
</dbReference>
<dbReference type="InterPro" id="IPR033697">
    <property type="entry name" value="Ribonuclease_T2_eukaryotic"/>
</dbReference>
<dbReference type="Proteomes" id="UP000029981">
    <property type="component" value="Chromosome 4"/>
</dbReference>
<dbReference type="GO" id="GO:0033897">
    <property type="term" value="F:ribonuclease T2 activity"/>
    <property type="evidence" value="ECO:0007669"/>
    <property type="project" value="InterPro"/>
</dbReference>
<dbReference type="InterPro" id="IPR001568">
    <property type="entry name" value="RNase_T2-like"/>
</dbReference>
<reference evidence="11 12" key="2">
    <citation type="journal article" date="2009" name="PLoS ONE">
        <title>An integrated genetic and cytogenetic map of the cucumber genome.</title>
        <authorList>
            <person name="Ren Y."/>
            <person name="Zhang Z."/>
            <person name="Liu J."/>
            <person name="Staub J.E."/>
            <person name="Han Y."/>
            <person name="Cheng Z."/>
            <person name="Li X."/>
            <person name="Lu J."/>
            <person name="Miao H."/>
            <person name="Kang H."/>
            <person name="Xie B."/>
            <person name="Gu X."/>
            <person name="Wang X."/>
            <person name="Du Y."/>
            <person name="Jin W."/>
            <person name="Huang S."/>
        </authorList>
    </citation>
    <scope>NUCLEOTIDE SEQUENCE [LARGE SCALE GENOMIC DNA]</scope>
    <source>
        <strain evidence="12">cv. 9930</strain>
    </source>
</reference>
<evidence type="ECO:0000256" key="5">
    <source>
        <dbReference type="ARBA" id="ARBA00022801"/>
    </source>
</evidence>
<keyword evidence="3" id="KW-0732">Signal</keyword>
<evidence type="ECO:0000256" key="2">
    <source>
        <dbReference type="ARBA" id="ARBA00022722"/>
    </source>
</evidence>
<evidence type="ECO:0000313" key="11">
    <source>
        <dbReference type="EMBL" id="KGN53715.1"/>
    </source>
</evidence>
<dbReference type="PANTHER" id="PTHR11240:SF22">
    <property type="entry name" value="RIBONUCLEASE T2"/>
    <property type="match status" value="1"/>
</dbReference>
<dbReference type="PROSITE" id="PS00531">
    <property type="entry name" value="RNASE_T2_2"/>
    <property type="match status" value="1"/>
</dbReference>
<dbReference type="InterPro" id="IPR018188">
    <property type="entry name" value="RNase_T2_His_AS_1"/>
</dbReference>
<keyword evidence="10" id="KW-1133">Transmembrane helix</keyword>
<reference evidence="11 12" key="3">
    <citation type="journal article" date="2010" name="BMC Genomics">
        <title>Transcriptome sequencing and comparative analysis of cucumber flowers with different sex types.</title>
        <authorList>
            <person name="Guo S."/>
            <person name="Zheng Y."/>
            <person name="Joung J.G."/>
            <person name="Liu S."/>
            <person name="Zhang Z."/>
            <person name="Crasta O.R."/>
            <person name="Sobral B.W."/>
            <person name="Xu Y."/>
            <person name="Huang S."/>
            <person name="Fei Z."/>
        </authorList>
    </citation>
    <scope>NUCLEOTIDE SEQUENCE [LARGE SCALE GENOMIC DNA]</scope>
    <source>
        <strain evidence="12">cv. 9930</strain>
    </source>
</reference>
<evidence type="ECO:0000313" key="12">
    <source>
        <dbReference type="Proteomes" id="UP000029981"/>
    </source>
</evidence>
<reference evidence="11 12" key="1">
    <citation type="journal article" date="2009" name="Nat. Genet.">
        <title>The genome of the cucumber, Cucumis sativus L.</title>
        <authorList>
            <person name="Huang S."/>
            <person name="Li R."/>
            <person name="Zhang Z."/>
            <person name="Li L."/>
            <person name="Gu X."/>
            <person name="Fan W."/>
            <person name="Lucas W.J."/>
            <person name="Wang X."/>
            <person name="Xie B."/>
            <person name="Ni P."/>
            <person name="Ren Y."/>
            <person name="Zhu H."/>
            <person name="Li J."/>
            <person name="Lin K."/>
            <person name="Jin W."/>
            <person name="Fei Z."/>
            <person name="Li G."/>
            <person name="Staub J."/>
            <person name="Kilian A."/>
            <person name="van der Vossen E.A."/>
            <person name="Wu Y."/>
            <person name="Guo J."/>
            <person name="He J."/>
            <person name="Jia Z."/>
            <person name="Ren Y."/>
            <person name="Tian G."/>
            <person name="Lu Y."/>
            <person name="Ruan J."/>
            <person name="Qian W."/>
            <person name="Wang M."/>
            <person name="Huang Q."/>
            <person name="Li B."/>
            <person name="Xuan Z."/>
            <person name="Cao J."/>
            <person name="Asan"/>
            <person name="Wu Z."/>
            <person name="Zhang J."/>
            <person name="Cai Q."/>
            <person name="Bai Y."/>
            <person name="Zhao B."/>
            <person name="Han Y."/>
            <person name="Li Y."/>
            <person name="Li X."/>
            <person name="Wang S."/>
            <person name="Shi Q."/>
            <person name="Liu S."/>
            <person name="Cho W.K."/>
            <person name="Kim J.Y."/>
            <person name="Xu Y."/>
            <person name="Heller-Uszynska K."/>
            <person name="Miao H."/>
            <person name="Cheng Z."/>
            <person name="Zhang S."/>
            <person name="Wu J."/>
            <person name="Yang Y."/>
            <person name="Kang H."/>
            <person name="Li M."/>
            <person name="Liang H."/>
            <person name="Ren X."/>
            <person name="Shi Z."/>
            <person name="Wen M."/>
            <person name="Jian M."/>
            <person name="Yang H."/>
            <person name="Zhang G."/>
            <person name="Yang Z."/>
            <person name="Chen R."/>
            <person name="Liu S."/>
            <person name="Li J."/>
            <person name="Ma L."/>
            <person name="Liu H."/>
            <person name="Zhou Y."/>
            <person name="Zhao J."/>
            <person name="Fang X."/>
            <person name="Li G."/>
            <person name="Fang L."/>
            <person name="Li Y."/>
            <person name="Liu D."/>
            <person name="Zheng H."/>
            <person name="Zhang Y."/>
            <person name="Qin N."/>
            <person name="Li Z."/>
            <person name="Yang G."/>
            <person name="Yang S."/>
            <person name="Bolund L."/>
            <person name="Kristiansen K."/>
            <person name="Zheng H."/>
            <person name="Li S."/>
            <person name="Zhang X."/>
            <person name="Yang H."/>
            <person name="Wang J."/>
            <person name="Sun R."/>
            <person name="Zhang B."/>
            <person name="Jiang S."/>
            <person name="Wang J."/>
            <person name="Du Y."/>
            <person name="Li S."/>
        </authorList>
    </citation>
    <scope>NUCLEOTIDE SEQUENCE [LARGE SCALE GENOMIC DNA]</scope>
    <source>
        <strain evidence="12">cv. 9930</strain>
    </source>
</reference>
<evidence type="ECO:0000256" key="4">
    <source>
        <dbReference type="ARBA" id="ARBA00022759"/>
    </source>
</evidence>
<organism evidence="11 12">
    <name type="scientific">Cucumis sativus</name>
    <name type="common">Cucumber</name>
    <dbReference type="NCBI Taxonomy" id="3659"/>
    <lineage>
        <taxon>Eukaryota</taxon>
        <taxon>Viridiplantae</taxon>
        <taxon>Streptophyta</taxon>
        <taxon>Embryophyta</taxon>
        <taxon>Tracheophyta</taxon>
        <taxon>Spermatophyta</taxon>
        <taxon>Magnoliopsida</taxon>
        <taxon>eudicotyledons</taxon>
        <taxon>Gunneridae</taxon>
        <taxon>Pentapetalae</taxon>
        <taxon>rosids</taxon>
        <taxon>fabids</taxon>
        <taxon>Cucurbitales</taxon>
        <taxon>Cucurbitaceae</taxon>
        <taxon>Benincaseae</taxon>
        <taxon>Cucumis</taxon>
    </lineage>
</organism>
<protein>
    <submittedName>
        <fullName evidence="11">Uncharacterized protein</fullName>
    </submittedName>
</protein>
<evidence type="ECO:0000256" key="10">
    <source>
        <dbReference type="SAM" id="Phobius"/>
    </source>
</evidence>
<dbReference type="SUPFAM" id="SSF55895">
    <property type="entry name" value="Ribonuclease Rh-like"/>
    <property type="match status" value="1"/>
</dbReference>
<dbReference type="GO" id="GO:0006401">
    <property type="term" value="P:RNA catabolic process"/>
    <property type="evidence" value="ECO:0000318"/>
    <property type="project" value="GO_Central"/>
</dbReference>
<dbReference type="PANTHER" id="PTHR11240">
    <property type="entry name" value="RIBONUCLEASE T2"/>
    <property type="match status" value="1"/>
</dbReference>
<feature type="transmembrane region" description="Helical" evidence="10">
    <location>
        <begin position="9"/>
        <end position="29"/>
    </location>
</feature>
<keyword evidence="10" id="KW-0472">Membrane</keyword>
<comment type="similarity">
    <text evidence="1 8">Belongs to the RNase T2 family.</text>
</comment>
<dbReference type="FunFam" id="3.90.730.10:FF:000007">
    <property type="entry name" value="Ribonuclease T2"/>
    <property type="match status" value="1"/>
</dbReference>
<name>A0A0A0KVR6_CUCSA</name>
<dbReference type="OMA" id="TYQPCPA"/>
<evidence type="ECO:0000256" key="8">
    <source>
        <dbReference type="RuleBase" id="RU004328"/>
    </source>
</evidence>
<evidence type="ECO:0000256" key="7">
    <source>
        <dbReference type="ARBA" id="ARBA00023239"/>
    </source>
</evidence>
<gene>
    <name evidence="11" type="ORF">Csa_4G109040</name>
</gene>
<evidence type="ECO:0000256" key="1">
    <source>
        <dbReference type="ARBA" id="ARBA00007469"/>
    </source>
</evidence>
<dbReference type="GO" id="GO:0016787">
    <property type="term" value="F:hydrolase activity"/>
    <property type="evidence" value="ECO:0007669"/>
    <property type="project" value="UniProtKB-KW"/>
</dbReference>
<accession>A0A0A0KVR6</accession>
<dbReference type="InterPro" id="IPR036430">
    <property type="entry name" value="RNase_T2-like_sf"/>
</dbReference>
<keyword evidence="10" id="KW-0812">Transmembrane</keyword>
<evidence type="ECO:0000256" key="9">
    <source>
        <dbReference type="SAM" id="MobiDB-lite"/>
    </source>
</evidence>
<feature type="compositionally biased region" description="Basic and acidic residues" evidence="9">
    <location>
        <begin position="270"/>
        <end position="286"/>
    </location>
</feature>
<dbReference type="Gene3D" id="3.90.730.10">
    <property type="entry name" value="Ribonuclease T2-like"/>
    <property type="match status" value="1"/>
</dbReference>
<sequence>MIKAGSRRVVFVVVVVIGIVVVVVDGGGFTVGKEQREFDYFILALQWPSTSCTNVTVCCTTNACCRRAVSPTEFTIHGLWPKYEGKGWPSCCTNETFDETQIRSLFEDVDKYWPTYRCGLVSSCDNRKGSFWAHQYEKHGTCGSPVILQEYDYFLTTLTLFYKYNVTEALENAEIVASDTKKYPIQDVLNAVHSAFKVNPKLACVKKGIIKEIYLCFDKQFKLRDCDATKSCPKSVKLPKFHKPHGKLNRSKLIGTRRELKMSSMKPKRNPNEKSHRRRTDKEDPSLLRGAHKRRTY</sequence>
<dbReference type="AlphaFoldDB" id="A0A0A0KVR6"/>
<reference evidence="11 12" key="4">
    <citation type="journal article" date="2011" name="BMC Genomics">
        <title>RNA-Seq improves annotation of protein-coding genes in the cucumber genome.</title>
        <authorList>
            <person name="Li Z."/>
            <person name="Zhang Z."/>
            <person name="Yan P."/>
            <person name="Huang S."/>
            <person name="Fei Z."/>
            <person name="Lin K."/>
        </authorList>
    </citation>
    <scope>NUCLEOTIDE SEQUENCE [LARGE SCALE GENOMIC DNA]</scope>
    <source>
        <strain evidence="12">cv. 9930</strain>
    </source>
</reference>
<dbReference type="InterPro" id="IPR033130">
    <property type="entry name" value="RNase_T2_His_AS_2"/>
</dbReference>
<keyword evidence="6" id="KW-1015">Disulfide bond</keyword>
<dbReference type="EMBL" id="CM002925">
    <property type="protein sequence ID" value="KGN53715.1"/>
    <property type="molecule type" value="Genomic_DNA"/>
</dbReference>
<keyword evidence="4" id="KW-0255">Endonuclease</keyword>
<dbReference type="CDD" id="cd01061">
    <property type="entry name" value="RNase_T2_euk"/>
    <property type="match status" value="1"/>
</dbReference>
<keyword evidence="7" id="KW-0456">Lyase</keyword>
<dbReference type="GO" id="GO:0005576">
    <property type="term" value="C:extracellular region"/>
    <property type="evidence" value="ECO:0000318"/>
    <property type="project" value="GO_Central"/>
</dbReference>
<keyword evidence="2" id="KW-0540">Nuclease</keyword>
<dbReference type="Pfam" id="PF00445">
    <property type="entry name" value="Ribonuclease_T2"/>
    <property type="match status" value="1"/>
</dbReference>
<dbReference type="Gramene" id="KGN53715">
    <property type="protein sequence ID" value="KGN53715"/>
    <property type="gene ID" value="Csa_4G109040"/>
</dbReference>
<keyword evidence="5" id="KW-0378">Hydrolase</keyword>
<feature type="region of interest" description="Disordered" evidence="9">
    <location>
        <begin position="257"/>
        <end position="297"/>
    </location>
</feature>
<proteinExistence type="inferred from homology"/>
<evidence type="ECO:0000256" key="6">
    <source>
        <dbReference type="ARBA" id="ARBA00023157"/>
    </source>
</evidence>